<dbReference type="InterPro" id="IPR001789">
    <property type="entry name" value="Sig_transdc_resp-reg_receiver"/>
</dbReference>
<keyword evidence="1 6" id="KW-0597">Phosphoprotein</keyword>
<dbReference type="Proteomes" id="UP000886251">
    <property type="component" value="Unassembled WGS sequence"/>
</dbReference>
<dbReference type="InterPro" id="IPR016032">
    <property type="entry name" value="Sig_transdc_resp-reg_C-effctor"/>
</dbReference>
<sequence>MIRVLLVDDHELVRTGFRHILAADPAGIEVVGEADSGEQALKQVQALRPDLVLMDVNMPGIGGIEATRKIKRQYPDTQIIAVTVHADAPFPEQLHEAGALGYLTKGCPADELFEAIRTVAAGKPFVSSEVSRKLTLARLTGVDPDTPFSSLSQREMQVLLMITQGNKTQEISDALCLSPKTVSTYRHRLFEKLNVDTDVDLTHLALRYGLISNKG</sequence>
<keyword evidence="2" id="KW-0902">Two-component regulatory system</keyword>
<evidence type="ECO:0000256" key="1">
    <source>
        <dbReference type="ARBA" id="ARBA00022553"/>
    </source>
</evidence>
<dbReference type="EMBL" id="DRKP01000045">
    <property type="protein sequence ID" value="HEB95497.1"/>
    <property type="molecule type" value="Genomic_DNA"/>
</dbReference>
<dbReference type="PANTHER" id="PTHR43214:SF3">
    <property type="entry name" value="RESPONSE REGULATOR UVRY"/>
    <property type="match status" value="1"/>
</dbReference>
<evidence type="ECO:0000259" key="8">
    <source>
        <dbReference type="PROSITE" id="PS50110"/>
    </source>
</evidence>
<evidence type="ECO:0000256" key="2">
    <source>
        <dbReference type="ARBA" id="ARBA00023012"/>
    </source>
</evidence>
<dbReference type="AlphaFoldDB" id="A0A831W9V2"/>
<dbReference type="GO" id="GO:0003677">
    <property type="term" value="F:DNA binding"/>
    <property type="evidence" value="ECO:0007669"/>
    <property type="project" value="UniProtKB-KW"/>
</dbReference>
<dbReference type="InterPro" id="IPR011006">
    <property type="entry name" value="CheY-like_superfamily"/>
</dbReference>
<evidence type="ECO:0000256" key="3">
    <source>
        <dbReference type="ARBA" id="ARBA00023015"/>
    </source>
</evidence>
<gene>
    <name evidence="9" type="ORF">ENI96_03570</name>
</gene>
<dbReference type="PRINTS" id="PR00038">
    <property type="entry name" value="HTHLUXR"/>
</dbReference>
<organism evidence="9">
    <name type="scientific">Sedimenticola thiotaurini</name>
    <dbReference type="NCBI Taxonomy" id="1543721"/>
    <lineage>
        <taxon>Bacteria</taxon>
        <taxon>Pseudomonadati</taxon>
        <taxon>Pseudomonadota</taxon>
        <taxon>Gammaproteobacteria</taxon>
        <taxon>Chromatiales</taxon>
        <taxon>Sedimenticolaceae</taxon>
        <taxon>Sedimenticola</taxon>
    </lineage>
</organism>
<feature type="modified residue" description="4-aspartylphosphate" evidence="6">
    <location>
        <position position="55"/>
    </location>
</feature>
<evidence type="ECO:0000256" key="5">
    <source>
        <dbReference type="ARBA" id="ARBA00023163"/>
    </source>
</evidence>
<dbReference type="PROSITE" id="PS50110">
    <property type="entry name" value="RESPONSE_REGULATORY"/>
    <property type="match status" value="1"/>
</dbReference>
<dbReference type="SMART" id="SM00421">
    <property type="entry name" value="HTH_LUXR"/>
    <property type="match status" value="1"/>
</dbReference>
<dbReference type="GO" id="GO:0000160">
    <property type="term" value="P:phosphorelay signal transduction system"/>
    <property type="evidence" value="ECO:0007669"/>
    <property type="project" value="UniProtKB-KW"/>
</dbReference>
<dbReference type="SUPFAM" id="SSF46894">
    <property type="entry name" value="C-terminal effector domain of the bipartite response regulators"/>
    <property type="match status" value="1"/>
</dbReference>
<protein>
    <submittedName>
        <fullName evidence="9">Response regulator</fullName>
    </submittedName>
</protein>
<dbReference type="Pfam" id="PF00072">
    <property type="entry name" value="Response_reg"/>
    <property type="match status" value="1"/>
</dbReference>
<dbReference type="Gene3D" id="3.40.50.2300">
    <property type="match status" value="1"/>
</dbReference>
<comment type="caution">
    <text evidence="9">The sequence shown here is derived from an EMBL/GenBank/DDBJ whole genome shotgun (WGS) entry which is preliminary data.</text>
</comment>
<dbReference type="SMART" id="SM00448">
    <property type="entry name" value="REC"/>
    <property type="match status" value="1"/>
</dbReference>
<dbReference type="InterPro" id="IPR039420">
    <property type="entry name" value="WalR-like"/>
</dbReference>
<dbReference type="Pfam" id="PF00196">
    <property type="entry name" value="GerE"/>
    <property type="match status" value="1"/>
</dbReference>
<dbReference type="CDD" id="cd06170">
    <property type="entry name" value="LuxR_C_like"/>
    <property type="match status" value="1"/>
</dbReference>
<keyword evidence="5" id="KW-0804">Transcription</keyword>
<dbReference type="SUPFAM" id="SSF52172">
    <property type="entry name" value="CheY-like"/>
    <property type="match status" value="1"/>
</dbReference>
<feature type="domain" description="HTH luxR-type" evidence="7">
    <location>
        <begin position="144"/>
        <end position="209"/>
    </location>
</feature>
<name>A0A831W9V2_9GAMM</name>
<dbReference type="PANTHER" id="PTHR43214">
    <property type="entry name" value="TWO-COMPONENT RESPONSE REGULATOR"/>
    <property type="match status" value="1"/>
</dbReference>
<dbReference type="PROSITE" id="PS00622">
    <property type="entry name" value="HTH_LUXR_1"/>
    <property type="match status" value="1"/>
</dbReference>
<evidence type="ECO:0000313" key="9">
    <source>
        <dbReference type="EMBL" id="HEB95497.1"/>
    </source>
</evidence>
<keyword evidence="3" id="KW-0805">Transcription regulation</keyword>
<accession>A0A831W9V2</accession>
<keyword evidence="4" id="KW-0238">DNA-binding</keyword>
<dbReference type="CDD" id="cd17535">
    <property type="entry name" value="REC_NarL-like"/>
    <property type="match status" value="1"/>
</dbReference>
<proteinExistence type="predicted"/>
<dbReference type="InterPro" id="IPR000792">
    <property type="entry name" value="Tscrpt_reg_LuxR_C"/>
</dbReference>
<feature type="domain" description="Response regulatory" evidence="8">
    <location>
        <begin position="3"/>
        <end position="120"/>
    </location>
</feature>
<dbReference type="InterPro" id="IPR058245">
    <property type="entry name" value="NreC/VraR/RcsB-like_REC"/>
</dbReference>
<evidence type="ECO:0000259" key="7">
    <source>
        <dbReference type="PROSITE" id="PS50043"/>
    </source>
</evidence>
<dbReference type="GO" id="GO:0006355">
    <property type="term" value="P:regulation of DNA-templated transcription"/>
    <property type="evidence" value="ECO:0007669"/>
    <property type="project" value="InterPro"/>
</dbReference>
<evidence type="ECO:0000256" key="6">
    <source>
        <dbReference type="PROSITE-ProRule" id="PRU00169"/>
    </source>
</evidence>
<evidence type="ECO:0000256" key="4">
    <source>
        <dbReference type="ARBA" id="ARBA00023125"/>
    </source>
</evidence>
<reference evidence="9" key="1">
    <citation type="journal article" date="2020" name="mSystems">
        <title>Genome- and Community-Level Interaction Insights into Carbon Utilization and Element Cycling Functions of Hydrothermarchaeota in Hydrothermal Sediment.</title>
        <authorList>
            <person name="Zhou Z."/>
            <person name="Liu Y."/>
            <person name="Xu W."/>
            <person name="Pan J."/>
            <person name="Luo Z.H."/>
            <person name="Li M."/>
        </authorList>
    </citation>
    <scope>NUCLEOTIDE SEQUENCE [LARGE SCALE GENOMIC DNA]</scope>
    <source>
        <strain evidence="9">HyVt-443</strain>
    </source>
</reference>
<dbReference type="PROSITE" id="PS50043">
    <property type="entry name" value="HTH_LUXR_2"/>
    <property type="match status" value="1"/>
</dbReference>